<dbReference type="SUPFAM" id="SSF48403">
    <property type="entry name" value="Ankyrin repeat"/>
    <property type="match status" value="1"/>
</dbReference>
<name>A0A1M6D092_9BACT</name>
<dbReference type="EMBL" id="FQYR01000002">
    <property type="protein sequence ID" value="SHI66513.1"/>
    <property type="molecule type" value="Genomic_DNA"/>
</dbReference>
<dbReference type="STRING" id="1123071.SAMN02745181_0610"/>
<dbReference type="PROSITE" id="PS50297">
    <property type="entry name" value="ANK_REP_REGION"/>
    <property type="match status" value="2"/>
</dbReference>
<dbReference type="PANTHER" id="PTHR24201">
    <property type="entry name" value="ANK_REP_REGION DOMAIN-CONTAINING PROTEIN"/>
    <property type="match status" value="1"/>
</dbReference>
<sequence length="179" mass="19763">MNDEDKRYAELQEMALDAARHGDIEMLKPMLEAGMPVNLQDHKGNSLLMLASYNDQPQTVQILLYHGADPELRNSRGQTPLAGVAFKGHLECARILVNHGADPNAEQGHGQTPITFAAMFGRQEVLALLQQNAGKSRASSLVLSSVASITRRLRTAATYTMAFFKNHTPKSHYHFTPQP</sequence>
<dbReference type="InParanoid" id="A0A1M6D092"/>
<reference evidence="4 5" key="1">
    <citation type="submission" date="2016-11" db="EMBL/GenBank/DDBJ databases">
        <authorList>
            <person name="Jaros S."/>
            <person name="Januszkiewicz K."/>
            <person name="Wedrychowicz H."/>
        </authorList>
    </citation>
    <scope>NUCLEOTIDE SEQUENCE [LARGE SCALE GENOMIC DNA]</scope>
    <source>
        <strain evidence="4 5">DSM 18772</strain>
    </source>
</reference>
<keyword evidence="1" id="KW-0677">Repeat</keyword>
<dbReference type="SMART" id="SM00248">
    <property type="entry name" value="ANK"/>
    <property type="match status" value="4"/>
</dbReference>
<dbReference type="PROSITE" id="PS50088">
    <property type="entry name" value="ANK_REPEAT"/>
    <property type="match status" value="2"/>
</dbReference>
<dbReference type="Proteomes" id="UP000184510">
    <property type="component" value="Unassembled WGS sequence"/>
</dbReference>
<evidence type="ECO:0000256" key="1">
    <source>
        <dbReference type="ARBA" id="ARBA00022737"/>
    </source>
</evidence>
<dbReference type="PANTHER" id="PTHR24201:SF15">
    <property type="entry name" value="ANKYRIN REPEAT DOMAIN-CONTAINING PROTEIN 66"/>
    <property type="match status" value="1"/>
</dbReference>
<accession>A0A1M6D092</accession>
<dbReference type="RefSeq" id="WP_143158008.1">
    <property type="nucleotide sequence ID" value="NZ_FQYR01000002.1"/>
</dbReference>
<protein>
    <submittedName>
        <fullName evidence="4">Uncharacterized protein</fullName>
    </submittedName>
</protein>
<evidence type="ECO:0000313" key="4">
    <source>
        <dbReference type="EMBL" id="SHI66513.1"/>
    </source>
</evidence>
<dbReference type="Pfam" id="PF12796">
    <property type="entry name" value="Ank_2"/>
    <property type="match status" value="1"/>
</dbReference>
<evidence type="ECO:0000256" key="2">
    <source>
        <dbReference type="ARBA" id="ARBA00023043"/>
    </source>
</evidence>
<dbReference type="InterPro" id="IPR002110">
    <property type="entry name" value="Ankyrin_rpt"/>
</dbReference>
<dbReference type="InterPro" id="IPR050776">
    <property type="entry name" value="Ank_Repeat/CDKN_Inhibitor"/>
</dbReference>
<feature type="repeat" description="ANK" evidence="3">
    <location>
        <begin position="76"/>
        <end position="108"/>
    </location>
</feature>
<dbReference type="AlphaFoldDB" id="A0A1M6D092"/>
<proteinExistence type="predicted"/>
<gene>
    <name evidence="4" type="ORF">SAMN02745181_0610</name>
</gene>
<dbReference type="Gene3D" id="1.25.40.20">
    <property type="entry name" value="Ankyrin repeat-containing domain"/>
    <property type="match status" value="2"/>
</dbReference>
<keyword evidence="5" id="KW-1185">Reference proteome</keyword>
<organism evidence="4 5">
    <name type="scientific">Rubritalea squalenifaciens DSM 18772</name>
    <dbReference type="NCBI Taxonomy" id="1123071"/>
    <lineage>
        <taxon>Bacteria</taxon>
        <taxon>Pseudomonadati</taxon>
        <taxon>Verrucomicrobiota</taxon>
        <taxon>Verrucomicrobiia</taxon>
        <taxon>Verrucomicrobiales</taxon>
        <taxon>Rubritaleaceae</taxon>
        <taxon>Rubritalea</taxon>
    </lineage>
</organism>
<feature type="repeat" description="ANK" evidence="3">
    <location>
        <begin position="43"/>
        <end position="75"/>
    </location>
</feature>
<dbReference type="InterPro" id="IPR036770">
    <property type="entry name" value="Ankyrin_rpt-contain_sf"/>
</dbReference>
<evidence type="ECO:0000313" key="5">
    <source>
        <dbReference type="Proteomes" id="UP000184510"/>
    </source>
</evidence>
<evidence type="ECO:0000256" key="3">
    <source>
        <dbReference type="PROSITE-ProRule" id="PRU00023"/>
    </source>
</evidence>
<dbReference type="OrthoDB" id="671583at2"/>
<keyword evidence="2 3" id="KW-0040">ANK repeat</keyword>